<proteinExistence type="predicted"/>
<dbReference type="HOGENOM" id="CLU_041065_0_0_1"/>
<evidence type="ECO:0000313" key="2">
    <source>
        <dbReference type="Proteomes" id="UP000026961"/>
    </source>
</evidence>
<dbReference type="Gramene" id="OGLUM03G15280.2">
    <property type="protein sequence ID" value="OGLUM03G15280.2"/>
    <property type="gene ID" value="OGLUM03G15280"/>
</dbReference>
<dbReference type="AlphaFoldDB" id="A0A0D9Z6E7"/>
<keyword evidence="2" id="KW-1185">Reference proteome</keyword>
<name>A0A0D9Z6E7_9ORYZ</name>
<sequence length="377" mass="42923">MGRVREERRRGWREVGGSYMSYTDLYRDRPRAVAWPKSTEGEEGEANLAEMELSGDDAIGSGGRKRKRHVEPSLEYPCVSRLRHRRLLSFLSIHDLGATFDALAEETDVLFRVEQLQRLVRQGRWADGIRYVWRFVPSRHLLGDAGRVFVDFIHIHEAIDSIVTGNQYGANVAARYDRHIKDYPNSYPGIVKIARILLTILRSLPLRASVDWHLVNLKAAEIVKELVDQTPEFNDLLKLPSCPAKPHNILPIGPCFHRRRHVKNEGRIPASDIARFYLHKKRGARPYLIVMMCPLIITATGHQGFTARNNPTKPEKTAHQEINPTSQQITGEFVQDTSSIFQEYYSLVEGRVRMIGSNMKSFNSDSGDGNTPVEISN</sequence>
<organism evidence="1">
    <name type="scientific">Oryza glumipatula</name>
    <dbReference type="NCBI Taxonomy" id="40148"/>
    <lineage>
        <taxon>Eukaryota</taxon>
        <taxon>Viridiplantae</taxon>
        <taxon>Streptophyta</taxon>
        <taxon>Embryophyta</taxon>
        <taxon>Tracheophyta</taxon>
        <taxon>Spermatophyta</taxon>
        <taxon>Magnoliopsida</taxon>
        <taxon>Liliopsida</taxon>
        <taxon>Poales</taxon>
        <taxon>Poaceae</taxon>
        <taxon>BOP clade</taxon>
        <taxon>Oryzoideae</taxon>
        <taxon>Oryzeae</taxon>
        <taxon>Oryzinae</taxon>
        <taxon>Oryza</taxon>
    </lineage>
</organism>
<reference evidence="1" key="1">
    <citation type="submission" date="2015-04" db="UniProtKB">
        <authorList>
            <consortium name="EnsemblPlants"/>
        </authorList>
    </citation>
    <scope>IDENTIFICATION</scope>
</reference>
<dbReference type="STRING" id="40148.A0A0D9Z6E7"/>
<dbReference type="eggNOG" id="ENOG502R86E">
    <property type="taxonomic scope" value="Eukaryota"/>
</dbReference>
<accession>A0A0D9Z6E7</accession>
<reference evidence="1" key="2">
    <citation type="submission" date="2018-05" db="EMBL/GenBank/DDBJ databases">
        <title>OgluRS3 (Oryza glumaepatula Reference Sequence Version 3).</title>
        <authorList>
            <person name="Zhang J."/>
            <person name="Kudrna D."/>
            <person name="Lee S."/>
            <person name="Talag J."/>
            <person name="Welchert J."/>
            <person name="Wing R.A."/>
        </authorList>
    </citation>
    <scope>NUCLEOTIDE SEQUENCE [LARGE SCALE GENOMIC DNA]</scope>
</reference>
<protein>
    <submittedName>
        <fullName evidence="1">Uncharacterized protein</fullName>
    </submittedName>
</protein>
<dbReference type="Proteomes" id="UP000026961">
    <property type="component" value="Chromosome 3"/>
</dbReference>
<dbReference type="PANTHER" id="PTHR36478">
    <property type="entry name" value="OS04G0614237 PROTEIN-RELATED"/>
    <property type="match status" value="1"/>
</dbReference>
<evidence type="ECO:0000313" key="1">
    <source>
        <dbReference type="EnsemblPlants" id="OGLUM03G15280.2"/>
    </source>
</evidence>
<dbReference type="EnsemblPlants" id="OGLUM03G15280.2">
    <property type="protein sequence ID" value="OGLUM03G15280.2"/>
    <property type="gene ID" value="OGLUM03G15280"/>
</dbReference>
<dbReference type="PANTHER" id="PTHR36478:SF22">
    <property type="entry name" value="OS04G0616900 PROTEIN"/>
    <property type="match status" value="1"/>
</dbReference>